<keyword evidence="2" id="KW-0812">Transmembrane</keyword>
<feature type="transmembrane region" description="Helical" evidence="2">
    <location>
        <begin position="215"/>
        <end position="238"/>
    </location>
</feature>
<reference evidence="3 4" key="1">
    <citation type="submission" date="2024-05" db="EMBL/GenBank/DDBJ databases">
        <title>Sinomonas sp. nov., isolated from a waste landfill.</title>
        <authorList>
            <person name="Zhao Y."/>
        </authorList>
    </citation>
    <scope>NUCLEOTIDE SEQUENCE [LARGE SCALE GENOMIC DNA]</scope>
    <source>
        <strain evidence="3 4">CCTCC AB2014300</strain>
    </source>
</reference>
<keyword evidence="2" id="KW-0472">Membrane</keyword>
<feature type="region of interest" description="Disordered" evidence="1">
    <location>
        <begin position="1"/>
        <end position="20"/>
    </location>
</feature>
<evidence type="ECO:0000256" key="1">
    <source>
        <dbReference type="SAM" id="MobiDB-lite"/>
    </source>
</evidence>
<dbReference type="Proteomes" id="UP001422074">
    <property type="component" value="Unassembled WGS sequence"/>
</dbReference>
<feature type="transmembrane region" description="Helical" evidence="2">
    <location>
        <begin position="89"/>
        <end position="111"/>
    </location>
</feature>
<sequence length="463" mass="47510">MRNEATTAQGSQPPVSAATRPAPFRAGTRLWIGVIAVSTAVSAAAILIGTHKFQMGPAAIVLLPILWAVLIGSAIGIQKWKPVGGRARAVSAHLMDVSIVFFLAGLGTGIGPSLTKFADIGPAILLQEVGHVVGTVILALPVAVALGMGRAAVGATWSIDRESYLAFAIQRFGVRSPEYRGVFSVWVLGSVFGAVFISILAGLLGGLDFFDPRALAMGLGLGSASMMLGGVGALSILYPEAAGEIMALAALSNLVTNIVGFYAGVFIALPLCQRLYRMWSRLFGRDDLGRRVGKVRAEGGDGAGVQSVDIHGIETDPAVVRTPTTWIIAFAAAGGGGLLLNALGTGSFRALDVVGVLVLLALAAVSLVLAKLVPAVPSSIWVLALATIASASFMPTGAFVASAAQNINVLYAGLPMIALIGMSLGRDIKALRSLSWKVVVVGLMTLTASFVAAAAIAEAALHL</sequence>
<dbReference type="InterPro" id="IPR021450">
    <property type="entry name" value="DUF3100"/>
</dbReference>
<evidence type="ECO:0000313" key="4">
    <source>
        <dbReference type="Proteomes" id="UP001422074"/>
    </source>
</evidence>
<dbReference type="EMBL" id="JBDFRB010000005">
    <property type="protein sequence ID" value="MEN2744512.1"/>
    <property type="molecule type" value="Genomic_DNA"/>
</dbReference>
<feature type="transmembrane region" description="Helical" evidence="2">
    <location>
        <begin position="324"/>
        <end position="343"/>
    </location>
</feature>
<evidence type="ECO:0000256" key="2">
    <source>
        <dbReference type="SAM" id="Phobius"/>
    </source>
</evidence>
<feature type="transmembrane region" description="Helical" evidence="2">
    <location>
        <begin position="350"/>
        <end position="373"/>
    </location>
</feature>
<feature type="transmembrane region" description="Helical" evidence="2">
    <location>
        <begin position="379"/>
        <end position="401"/>
    </location>
</feature>
<proteinExistence type="predicted"/>
<feature type="compositionally biased region" description="Polar residues" evidence="1">
    <location>
        <begin position="1"/>
        <end position="14"/>
    </location>
</feature>
<keyword evidence="2" id="KW-1133">Transmembrane helix</keyword>
<feature type="transmembrane region" description="Helical" evidence="2">
    <location>
        <begin position="408"/>
        <end position="426"/>
    </location>
</feature>
<feature type="transmembrane region" description="Helical" evidence="2">
    <location>
        <begin position="245"/>
        <end position="269"/>
    </location>
</feature>
<gene>
    <name evidence="3" type="ORF">ABCQ75_08150</name>
</gene>
<feature type="transmembrane region" description="Helical" evidence="2">
    <location>
        <begin position="55"/>
        <end position="77"/>
    </location>
</feature>
<keyword evidence="4" id="KW-1185">Reference proteome</keyword>
<dbReference type="RefSeq" id="WP_345884581.1">
    <property type="nucleotide sequence ID" value="NZ_JBDFRB010000005.1"/>
</dbReference>
<feature type="transmembrane region" description="Helical" evidence="2">
    <location>
        <begin position="30"/>
        <end position="49"/>
    </location>
</feature>
<feature type="transmembrane region" description="Helical" evidence="2">
    <location>
        <begin position="438"/>
        <end position="461"/>
    </location>
</feature>
<feature type="transmembrane region" description="Helical" evidence="2">
    <location>
        <begin position="181"/>
        <end position="203"/>
    </location>
</feature>
<organism evidence="3 4">
    <name type="scientific">Sinomonas halotolerans</name>
    <dbReference type="NCBI Taxonomy" id="1644133"/>
    <lineage>
        <taxon>Bacteria</taxon>
        <taxon>Bacillati</taxon>
        <taxon>Actinomycetota</taxon>
        <taxon>Actinomycetes</taxon>
        <taxon>Micrococcales</taxon>
        <taxon>Micrococcaceae</taxon>
        <taxon>Sinomonas</taxon>
    </lineage>
</organism>
<evidence type="ECO:0000313" key="3">
    <source>
        <dbReference type="EMBL" id="MEN2744512.1"/>
    </source>
</evidence>
<accession>A0ABU9X087</accession>
<dbReference type="Pfam" id="PF11299">
    <property type="entry name" value="DUF3100"/>
    <property type="match status" value="1"/>
</dbReference>
<name>A0ABU9X087_9MICC</name>
<feature type="transmembrane region" description="Helical" evidence="2">
    <location>
        <begin position="131"/>
        <end position="153"/>
    </location>
</feature>
<comment type="caution">
    <text evidence="3">The sequence shown here is derived from an EMBL/GenBank/DDBJ whole genome shotgun (WGS) entry which is preliminary data.</text>
</comment>
<protein>
    <submittedName>
        <fullName evidence="3">DUF3100 domain-containing protein</fullName>
    </submittedName>
</protein>